<organism evidence="2 3">
    <name type="scientific">Vitis vinifera</name>
    <name type="common">Grape</name>
    <dbReference type="NCBI Taxonomy" id="29760"/>
    <lineage>
        <taxon>Eukaryota</taxon>
        <taxon>Viridiplantae</taxon>
        <taxon>Streptophyta</taxon>
        <taxon>Embryophyta</taxon>
        <taxon>Tracheophyta</taxon>
        <taxon>Spermatophyta</taxon>
        <taxon>Magnoliopsida</taxon>
        <taxon>eudicotyledons</taxon>
        <taxon>Gunneridae</taxon>
        <taxon>Pentapetalae</taxon>
        <taxon>rosids</taxon>
        <taxon>Vitales</taxon>
        <taxon>Vitaceae</taxon>
        <taxon>Viteae</taxon>
        <taxon>Vitis</taxon>
    </lineage>
</organism>
<gene>
    <name evidence="2" type="ORF">CK203_061268</name>
</gene>
<dbReference type="AlphaFoldDB" id="A0A438G5D0"/>
<dbReference type="Gene3D" id="3.30.420.10">
    <property type="entry name" value="Ribonuclease H-like superfamily/Ribonuclease H"/>
    <property type="match status" value="1"/>
</dbReference>
<evidence type="ECO:0000256" key="1">
    <source>
        <dbReference type="SAM" id="MobiDB-lite"/>
    </source>
</evidence>
<dbReference type="EMBL" id="QGNW01000586">
    <property type="protein sequence ID" value="RVW67386.1"/>
    <property type="molecule type" value="Genomic_DNA"/>
</dbReference>
<evidence type="ECO:0000313" key="3">
    <source>
        <dbReference type="Proteomes" id="UP000288805"/>
    </source>
</evidence>
<comment type="caution">
    <text evidence="2">The sequence shown here is derived from an EMBL/GenBank/DDBJ whole genome shotgun (WGS) entry which is preliminary data.</text>
</comment>
<accession>A0A438G5D0</accession>
<dbReference type="InterPro" id="IPR036397">
    <property type="entry name" value="RNaseH_sf"/>
</dbReference>
<sequence length="115" mass="12536">MVDLRVDGASRSSGSEWALLQSPTGHLEQAIRLGFLPPNNEAEYEAILSGLDLALALSVSKLRSIAITTRRPYLRCLGHSEAQYVLAELHEGYGNHSGGRSLAHRAIRKDTIGQQ</sequence>
<dbReference type="PANTHER" id="PTHR48475:SF2">
    <property type="entry name" value="RIBONUCLEASE H"/>
    <property type="match status" value="1"/>
</dbReference>
<evidence type="ECO:0008006" key="4">
    <source>
        <dbReference type="Google" id="ProtNLM"/>
    </source>
</evidence>
<dbReference type="Proteomes" id="UP000288805">
    <property type="component" value="Unassembled WGS sequence"/>
</dbReference>
<dbReference type="PANTHER" id="PTHR48475">
    <property type="entry name" value="RIBONUCLEASE H"/>
    <property type="match status" value="1"/>
</dbReference>
<dbReference type="SUPFAM" id="SSF53098">
    <property type="entry name" value="Ribonuclease H-like"/>
    <property type="match status" value="1"/>
</dbReference>
<dbReference type="GO" id="GO:0003676">
    <property type="term" value="F:nucleic acid binding"/>
    <property type="evidence" value="ECO:0007669"/>
    <property type="project" value="InterPro"/>
</dbReference>
<name>A0A438G5D0_VITVI</name>
<reference evidence="2 3" key="1">
    <citation type="journal article" date="2018" name="PLoS Genet.">
        <title>Population sequencing reveals clonal diversity and ancestral inbreeding in the grapevine cultivar Chardonnay.</title>
        <authorList>
            <person name="Roach M.J."/>
            <person name="Johnson D.L."/>
            <person name="Bohlmann J."/>
            <person name="van Vuuren H.J."/>
            <person name="Jones S.J."/>
            <person name="Pretorius I.S."/>
            <person name="Schmidt S.A."/>
            <person name="Borneman A.R."/>
        </authorList>
    </citation>
    <scope>NUCLEOTIDE SEQUENCE [LARGE SCALE GENOMIC DNA]</scope>
    <source>
        <strain evidence="3">cv. Chardonnay</strain>
        <tissue evidence="2">Leaf</tissue>
    </source>
</reference>
<dbReference type="InterPro" id="IPR012337">
    <property type="entry name" value="RNaseH-like_sf"/>
</dbReference>
<protein>
    <recommendedName>
        <fullName evidence="4">RNase H type-1 domain-containing protein</fullName>
    </recommendedName>
</protein>
<evidence type="ECO:0000313" key="2">
    <source>
        <dbReference type="EMBL" id="RVW67386.1"/>
    </source>
</evidence>
<feature type="region of interest" description="Disordered" evidence="1">
    <location>
        <begin position="96"/>
        <end position="115"/>
    </location>
</feature>
<proteinExistence type="predicted"/>